<feature type="compositionally biased region" description="Acidic residues" evidence="2">
    <location>
        <begin position="294"/>
        <end position="303"/>
    </location>
</feature>
<dbReference type="InterPro" id="IPR009459">
    <property type="entry name" value="MucBP_dom"/>
</dbReference>
<reference evidence="7 8" key="1">
    <citation type="submission" date="2017-06" db="EMBL/GenBank/DDBJ databases">
        <title>the draft geome sequence of Illustriluteabacillus marina B3227.</title>
        <authorList>
            <person name="He R.-H."/>
            <person name="Du Z.-J."/>
        </authorList>
    </citation>
    <scope>NUCLEOTIDE SEQUENCE [LARGE SCALE GENOMIC DNA]</scope>
    <source>
        <strain evidence="7 8">B3227</strain>
    </source>
</reference>
<evidence type="ECO:0008006" key="9">
    <source>
        <dbReference type="Google" id="ProtNLM"/>
    </source>
</evidence>
<keyword evidence="3" id="KW-0472">Membrane</keyword>
<dbReference type="Gene3D" id="2.60.40.10">
    <property type="entry name" value="Immunoglobulins"/>
    <property type="match status" value="1"/>
</dbReference>
<dbReference type="EMBL" id="PJNH01000002">
    <property type="protein sequence ID" value="PKR77903.1"/>
    <property type="molecule type" value="Genomic_DNA"/>
</dbReference>
<feature type="domain" description="MucBP" evidence="5">
    <location>
        <begin position="785"/>
        <end position="847"/>
    </location>
</feature>
<dbReference type="NCBIfam" id="TIGR01167">
    <property type="entry name" value="LPXTG_anchor"/>
    <property type="match status" value="1"/>
</dbReference>
<sequence length="981" mass="107479">MKGGRRMKSLKVISLFSIFFLMVNPILPSFMNSASASSMYSSDASKFKVQVQEKNNDSIRWKVTVFLQEELDEPVNGSLNLSSGLGHGQVGTKLLNGSPSDFGVHSSSSGYQFSLSNGPGTYEFEITTLINQPDVMNYRLLGRAEIAGQTYEAFDEVFIVPDTKVELTVQQSFLNAPTDLALPSVNIHVMDSAGQVVDSSTISNGQASHTFNELQKYASDGSVRQYSVYSEPLEQFDTVQNGTTFTHTYIVPKEELQENTSGGDDGGEGTSDDDPDPERENSEEDQPEEKNGDEGESEGEDSEKDQSRNQSGSEDSTKDNEKKDAEEVAKDNSEEKQEDTQESSKKKDEESNDSEEILSMQSTGNFGILTHQASNEYHIDSNAIVAETVLSGASQNQHTYPELLWSYQGTVYIAVESTHGVEEVVINGISSTDIDEFAPSVDLIIGGTTYEHVDPQGNKKDAHWAVAKFPLSSLGLLDGGQYVIEINSQVGKGHDVEGTIEIIVPKIDVTGEKLWVGGDTRPAVDLVLFHGVDGEPAVEVATGVVDGTEDPAWSYTWEDVNKYDPYGRLYEFFVDEVEVPVNYDKTLNGMTVTNTYNPDQISIPITKEWIGEGLEEATFKLFADGIHTGLELVLNDSNNWQGSFENLNKFDDATGVEIQYTVEEVELDDYSTEVEGSVEEGFVFTNTNDTTTSLPVEKVWEGPELESVTVELLANGEATGVTMILNEANSWSATFTDLRNFDATTGESITYSAIELDVSDIYDVSYSAVFGGKLTITNTIKAGGDVTAKYEDEDGNEIADSEVFSGNIGDSYNTEQKEIDGYRFKEVIGDPSGEFTEDPQTVTYVYEKIIGSLTVTKVDEEGNVITSDYATFGLYDLQGNLIETVDTVDGIAVFEDLELGDYELFELKAPSGYRKLISPIDVSITGDEVGDEHVEKDVVNTLQGWEIPATGGIGSVGFYTIGIIIMMLAMWALLRRGKHVD</sequence>
<dbReference type="Gene3D" id="2.60.40.1140">
    <property type="entry name" value="Collagen-binding surface protein Cna, B-type domain"/>
    <property type="match status" value="4"/>
</dbReference>
<evidence type="ECO:0000256" key="1">
    <source>
        <dbReference type="ARBA" id="ARBA00022737"/>
    </source>
</evidence>
<feature type="domain" description="SpaA-like prealbumin fold" evidence="6">
    <location>
        <begin position="851"/>
        <end position="928"/>
    </location>
</feature>
<comment type="caution">
    <text evidence="7">The sequence shown here is derived from an EMBL/GenBank/DDBJ whole genome shotgun (WGS) entry which is preliminary data.</text>
</comment>
<evidence type="ECO:0000256" key="3">
    <source>
        <dbReference type="SAM" id="Phobius"/>
    </source>
</evidence>
<dbReference type="Pfam" id="PF05738">
    <property type="entry name" value="Cna_B"/>
    <property type="match status" value="4"/>
</dbReference>
<organism evidence="7 8">
    <name type="scientific">Halalkalibacillus sediminis</name>
    <dbReference type="NCBI Taxonomy" id="2018042"/>
    <lineage>
        <taxon>Bacteria</taxon>
        <taxon>Bacillati</taxon>
        <taxon>Bacillota</taxon>
        <taxon>Bacilli</taxon>
        <taxon>Bacillales</taxon>
        <taxon>Bacillaceae</taxon>
        <taxon>Halalkalibacillus</taxon>
    </lineage>
</organism>
<dbReference type="InterPro" id="IPR008454">
    <property type="entry name" value="Collagen-bd_Cna-like_B-typ_dom"/>
</dbReference>
<protein>
    <recommendedName>
        <fullName evidence="9">Gram-positive cocci surface proteins LPxTG domain-containing protein</fullName>
    </recommendedName>
</protein>
<keyword evidence="3" id="KW-1133">Transmembrane helix</keyword>
<evidence type="ECO:0000259" key="4">
    <source>
        <dbReference type="Pfam" id="PF05738"/>
    </source>
</evidence>
<dbReference type="SUPFAM" id="SSF49478">
    <property type="entry name" value="Cna protein B-type domain"/>
    <property type="match status" value="3"/>
</dbReference>
<keyword evidence="1" id="KW-0677">Repeat</keyword>
<dbReference type="Pfam" id="PF17802">
    <property type="entry name" value="SpaA"/>
    <property type="match status" value="1"/>
</dbReference>
<keyword evidence="3" id="KW-0812">Transmembrane</keyword>
<dbReference type="CDD" id="cd00222">
    <property type="entry name" value="CollagenBindB"/>
    <property type="match status" value="3"/>
</dbReference>
<feature type="domain" description="CNA-B" evidence="4">
    <location>
        <begin position="509"/>
        <end position="595"/>
    </location>
</feature>
<evidence type="ECO:0000259" key="6">
    <source>
        <dbReference type="Pfam" id="PF17802"/>
    </source>
</evidence>
<keyword evidence="8" id="KW-1185">Reference proteome</keyword>
<feature type="compositionally biased region" description="Acidic residues" evidence="2">
    <location>
        <begin position="265"/>
        <end position="287"/>
    </location>
</feature>
<feature type="domain" description="CNA-B" evidence="4">
    <location>
        <begin position="184"/>
        <end position="247"/>
    </location>
</feature>
<dbReference type="InterPro" id="IPR013783">
    <property type="entry name" value="Ig-like_fold"/>
</dbReference>
<accession>A0A2I0QU78</accession>
<evidence type="ECO:0000259" key="5">
    <source>
        <dbReference type="Pfam" id="PF06458"/>
    </source>
</evidence>
<dbReference type="InterPro" id="IPR041033">
    <property type="entry name" value="SpaA_PFL_dom_1"/>
</dbReference>
<feature type="domain" description="CNA-B" evidence="4">
    <location>
        <begin position="696"/>
        <end position="779"/>
    </location>
</feature>
<feature type="compositionally biased region" description="Basic and acidic residues" evidence="2">
    <location>
        <begin position="315"/>
        <end position="349"/>
    </location>
</feature>
<dbReference type="Pfam" id="PF06458">
    <property type="entry name" value="MucBP"/>
    <property type="match status" value="1"/>
</dbReference>
<dbReference type="AlphaFoldDB" id="A0A2I0QU78"/>
<dbReference type="Gene3D" id="3.10.20.320">
    <property type="entry name" value="Putative peptidoglycan bound protein (lpxtg motif)"/>
    <property type="match status" value="1"/>
</dbReference>
<feature type="region of interest" description="Disordered" evidence="2">
    <location>
        <begin position="249"/>
        <end position="356"/>
    </location>
</feature>
<dbReference type="Proteomes" id="UP000243524">
    <property type="component" value="Unassembled WGS sequence"/>
</dbReference>
<feature type="domain" description="CNA-B" evidence="4">
    <location>
        <begin position="606"/>
        <end position="687"/>
    </location>
</feature>
<feature type="transmembrane region" description="Helical" evidence="3">
    <location>
        <begin position="956"/>
        <end position="974"/>
    </location>
</feature>
<proteinExistence type="predicted"/>
<evidence type="ECO:0000313" key="8">
    <source>
        <dbReference type="Proteomes" id="UP000243524"/>
    </source>
</evidence>
<name>A0A2I0QU78_9BACI</name>
<evidence type="ECO:0000256" key="2">
    <source>
        <dbReference type="SAM" id="MobiDB-lite"/>
    </source>
</evidence>
<evidence type="ECO:0000313" key="7">
    <source>
        <dbReference type="EMBL" id="PKR77903.1"/>
    </source>
</evidence>
<gene>
    <name evidence="7" type="ORF">CEY16_08225</name>
</gene>